<keyword evidence="2" id="KW-1185">Reference proteome</keyword>
<dbReference type="VEuPathDB" id="FungiDB:VP01_4026g1"/>
<gene>
    <name evidence="1" type="ORF">VP01_4026g1</name>
</gene>
<dbReference type="Proteomes" id="UP000037035">
    <property type="component" value="Unassembled WGS sequence"/>
</dbReference>
<dbReference type="STRING" id="27349.A0A0L6URR9"/>
<comment type="caution">
    <text evidence="1">The sequence shown here is derived from an EMBL/GenBank/DDBJ whole genome shotgun (WGS) entry which is preliminary data.</text>
</comment>
<evidence type="ECO:0000313" key="2">
    <source>
        <dbReference type="Proteomes" id="UP000037035"/>
    </source>
</evidence>
<proteinExistence type="predicted"/>
<dbReference type="EMBL" id="LAVV01009087">
    <property type="protein sequence ID" value="KNZ51248.1"/>
    <property type="molecule type" value="Genomic_DNA"/>
</dbReference>
<protein>
    <submittedName>
        <fullName evidence="1">Uncharacterized protein</fullName>
    </submittedName>
</protein>
<name>A0A0L6URR9_9BASI</name>
<evidence type="ECO:0000313" key="1">
    <source>
        <dbReference type="EMBL" id="KNZ51248.1"/>
    </source>
</evidence>
<dbReference type="OrthoDB" id="428159at2759"/>
<sequence length="231" mass="26673">MFLIQSVDSESSTINIVVTWPTITELFNWSMNTLNNNGSSTNSPHGKGQEMRTIPFFLTMIGPNWKHCLCRRFCFFKRAHNLYQCMCGHLTIEDDTLKRKTTESQHLVEIQGDDLADFQCGNFLEESRMYPGNDSMVYLRSGSIQFTIVECIWHCLLIFFSKRSNQSHHGCCYRKIPFNILIQTTIIIYPLQSNSTNSFIAYLGEINASHSFSERNFDQDQGMAPQNLAYF</sequence>
<reference evidence="1 2" key="1">
    <citation type="submission" date="2015-08" db="EMBL/GenBank/DDBJ databases">
        <title>Next Generation Sequencing and Analysis of the Genome of Puccinia sorghi L Schw, the Causal Agent of Maize Common Rust.</title>
        <authorList>
            <person name="Rochi L."/>
            <person name="Burguener G."/>
            <person name="Darino M."/>
            <person name="Turjanski A."/>
            <person name="Kreff E."/>
            <person name="Dieguez M.J."/>
            <person name="Sacco F."/>
        </authorList>
    </citation>
    <scope>NUCLEOTIDE SEQUENCE [LARGE SCALE GENOMIC DNA]</scope>
    <source>
        <strain evidence="1 2">RO10H11247</strain>
    </source>
</reference>
<accession>A0A0L6URR9</accession>
<organism evidence="1 2">
    <name type="scientific">Puccinia sorghi</name>
    <dbReference type="NCBI Taxonomy" id="27349"/>
    <lineage>
        <taxon>Eukaryota</taxon>
        <taxon>Fungi</taxon>
        <taxon>Dikarya</taxon>
        <taxon>Basidiomycota</taxon>
        <taxon>Pucciniomycotina</taxon>
        <taxon>Pucciniomycetes</taxon>
        <taxon>Pucciniales</taxon>
        <taxon>Pucciniaceae</taxon>
        <taxon>Puccinia</taxon>
    </lineage>
</organism>
<dbReference type="AlphaFoldDB" id="A0A0L6URR9"/>